<proteinExistence type="predicted"/>
<reference evidence="2" key="1">
    <citation type="submission" date="2018-11" db="EMBL/GenBank/DDBJ databases">
        <title>Proposal to divide the Flavobacteriaceae and reorganize its genera based on Amino Acid Identity values calculated from whole genome sequences.</title>
        <authorList>
            <person name="Nicholson A.C."/>
            <person name="Gulvik C.A."/>
            <person name="Whitney A.M."/>
            <person name="Humrighouse B.W."/>
            <person name="Bell M."/>
            <person name="Holmes B."/>
            <person name="Steigerwalt A.B."/>
            <person name="Villarma A."/>
            <person name="Sheth M."/>
            <person name="Batra D."/>
            <person name="Pryor J."/>
            <person name="Bernardet J.-F."/>
            <person name="Hugo C."/>
            <person name="Kampfer P."/>
            <person name="Newman J.D."/>
            <person name="McQuiston J.R."/>
        </authorList>
    </citation>
    <scope>NUCLEOTIDE SEQUENCE [LARGE SCALE GENOMIC DNA]</scope>
    <source>
        <strain evidence="2">H4753</strain>
    </source>
</reference>
<name>A0A3G8WHP1_9FLAO</name>
<dbReference type="RefSeq" id="WP_124784282.1">
    <property type="nucleotide sequence ID" value="NZ_CP034171.1"/>
</dbReference>
<evidence type="ECO:0000313" key="1">
    <source>
        <dbReference type="EMBL" id="AZI20059.1"/>
    </source>
</evidence>
<accession>A0A3G8WHP1</accession>
<sequence>MLKNRSKFVFFLSFIIIFSCKKNETTDVKSKTDTIEMMQDSAVNEHKGREEKTVSTYSTYKGAWFDIEYPAIFKVENSLKSSTSSEGFDSVFFTSPDGKVQFYIFSPQWSGKPGDIKIQENEKMLETKAETQNGIFINRWTVAAKDGSYFRSFEESSEIEGKINKVFGIKYASKEDLERYREEYLHFKNSLKQFAD</sequence>
<protein>
    <submittedName>
        <fullName evidence="1">Uncharacterized protein</fullName>
    </submittedName>
</protein>
<dbReference type="PROSITE" id="PS51257">
    <property type="entry name" value="PROKAR_LIPOPROTEIN"/>
    <property type="match status" value="1"/>
</dbReference>
<dbReference type="Proteomes" id="UP000282297">
    <property type="component" value="Chromosome"/>
</dbReference>
<gene>
    <name evidence="1" type="ORF">EIH08_04395</name>
</gene>
<evidence type="ECO:0000313" key="2">
    <source>
        <dbReference type="Proteomes" id="UP000282297"/>
    </source>
</evidence>
<dbReference type="AlphaFoldDB" id="A0A3G8WHP1"/>
<organism evidence="1 2">
    <name type="scientific">Chryseobacterium taklimakanense</name>
    <dbReference type="NCBI Taxonomy" id="536441"/>
    <lineage>
        <taxon>Bacteria</taxon>
        <taxon>Pseudomonadati</taxon>
        <taxon>Bacteroidota</taxon>
        <taxon>Flavobacteriia</taxon>
        <taxon>Flavobacteriales</taxon>
        <taxon>Weeksellaceae</taxon>
        <taxon>Chryseobacterium group</taxon>
        <taxon>Chryseobacterium</taxon>
    </lineage>
</organism>
<dbReference type="EMBL" id="CP034171">
    <property type="protein sequence ID" value="AZI20059.1"/>
    <property type="molecule type" value="Genomic_DNA"/>
</dbReference>